<evidence type="ECO:0000313" key="1">
    <source>
        <dbReference type="EMBL" id="ABY23619.1"/>
    </source>
</evidence>
<dbReference type="KEGG" id="rsa:RSal33209_1886"/>
<accession>A9WQR2</accession>
<proteinExistence type="predicted"/>
<dbReference type="AlphaFoldDB" id="A9WQR2"/>
<keyword evidence="2" id="KW-1185">Reference proteome</keyword>
<dbReference type="HOGENOM" id="CLU_132654_0_0_11"/>
<dbReference type="STRING" id="288705.RSal33209_1886"/>
<dbReference type="EMBL" id="CP000910">
    <property type="protein sequence ID" value="ABY23619.1"/>
    <property type="molecule type" value="Genomic_DNA"/>
</dbReference>
<dbReference type="InterPro" id="IPR027417">
    <property type="entry name" value="P-loop_NTPase"/>
</dbReference>
<sequence length="150" mass="16679">MNRILLTGMSGNGKSSLIQALVQRGIRAVDTDSDPAWEELQDGEMRWRTKPMTVLLSEPGPLAVSACIPNQGDFYDRFDLVILLSAPVDVILNRLTLRTNNQFGKSLEERVKILRDIDEVEPLLRVGCDLEIDTSAPFSSVLEQVLIQLG</sequence>
<dbReference type="RefSeq" id="WP_012245290.1">
    <property type="nucleotide sequence ID" value="NC_010168.1"/>
</dbReference>
<organism evidence="1 2">
    <name type="scientific">Renibacterium salmoninarum (strain ATCC 33209 / DSM 20767 / JCM 11484 / NBRC 15589 / NCIMB 2235)</name>
    <dbReference type="NCBI Taxonomy" id="288705"/>
    <lineage>
        <taxon>Bacteria</taxon>
        <taxon>Bacillati</taxon>
        <taxon>Actinomycetota</taxon>
        <taxon>Actinomycetes</taxon>
        <taxon>Micrococcales</taxon>
        <taxon>Micrococcaceae</taxon>
        <taxon>Renibacterium</taxon>
    </lineage>
</organism>
<dbReference type="SUPFAM" id="SSF52540">
    <property type="entry name" value="P-loop containing nucleoside triphosphate hydrolases"/>
    <property type="match status" value="1"/>
</dbReference>
<reference evidence="2" key="1">
    <citation type="journal article" date="2008" name="J. Bacteriol.">
        <title>Genome sequence of the fish pathogen Renibacterium salmoninarum suggests reductive evolution away from an environmental Arthrobacter ancestor.</title>
        <authorList>
            <person name="Wiens G.D."/>
            <person name="Rockey D.D."/>
            <person name="Wu Z."/>
            <person name="Chang J."/>
            <person name="Levy R."/>
            <person name="Crane S."/>
            <person name="Chen D.S."/>
            <person name="Capri G.R."/>
            <person name="Burnett J.R."/>
            <person name="Sudheesh P.S."/>
            <person name="Schipma M.J."/>
            <person name="Burd H."/>
            <person name="Bhattacharyya A."/>
            <person name="Rhodes L.D."/>
            <person name="Kaul R."/>
            <person name="Strom M.S."/>
        </authorList>
    </citation>
    <scope>NUCLEOTIDE SEQUENCE [LARGE SCALE GENOMIC DNA]</scope>
    <source>
        <strain evidence="2">ATCC 33209 / DSM 20767 / JCM 11484 / NBRC 15589 / NCIMB 2235</strain>
    </source>
</reference>
<name>A9WQR2_RENSM</name>
<evidence type="ECO:0000313" key="2">
    <source>
        <dbReference type="Proteomes" id="UP000002007"/>
    </source>
</evidence>
<evidence type="ECO:0008006" key="3">
    <source>
        <dbReference type="Google" id="ProtNLM"/>
    </source>
</evidence>
<dbReference type="eggNOG" id="COG0237">
    <property type="taxonomic scope" value="Bacteria"/>
</dbReference>
<dbReference type="Proteomes" id="UP000002007">
    <property type="component" value="Chromosome"/>
</dbReference>
<protein>
    <recommendedName>
        <fullName evidence="3">Shikimate kinase</fullName>
    </recommendedName>
</protein>
<dbReference type="Gene3D" id="3.40.50.300">
    <property type="entry name" value="P-loop containing nucleotide triphosphate hydrolases"/>
    <property type="match status" value="1"/>
</dbReference>
<gene>
    <name evidence="1" type="ordered locus">RSal33209_1886</name>
</gene>